<evidence type="ECO:0000313" key="7">
    <source>
        <dbReference type="Proteomes" id="UP000191285"/>
    </source>
</evidence>
<evidence type="ECO:0000256" key="1">
    <source>
        <dbReference type="ARBA" id="ARBA00023015"/>
    </source>
</evidence>
<gene>
    <name evidence="6" type="ORF">PENSTE_c003G05568</name>
</gene>
<dbReference type="PROSITE" id="PS00463">
    <property type="entry name" value="ZN2_CY6_FUNGAL_1"/>
    <property type="match status" value="1"/>
</dbReference>
<dbReference type="Pfam" id="PF11951">
    <property type="entry name" value="Fungal_trans_2"/>
    <property type="match status" value="1"/>
</dbReference>
<keyword evidence="7" id="KW-1185">Reference proteome</keyword>
<accession>A0A1V6TPI7</accession>
<name>A0A1V6TPI7_9EURO</name>
<organism evidence="6 7">
    <name type="scientific">Penicillium steckii</name>
    <dbReference type="NCBI Taxonomy" id="303698"/>
    <lineage>
        <taxon>Eukaryota</taxon>
        <taxon>Fungi</taxon>
        <taxon>Dikarya</taxon>
        <taxon>Ascomycota</taxon>
        <taxon>Pezizomycotina</taxon>
        <taxon>Eurotiomycetes</taxon>
        <taxon>Eurotiomycetidae</taxon>
        <taxon>Eurotiales</taxon>
        <taxon>Aspergillaceae</taxon>
        <taxon>Penicillium</taxon>
    </lineage>
</organism>
<dbReference type="GO" id="GO:0003677">
    <property type="term" value="F:DNA binding"/>
    <property type="evidence" value="ECO:0007669"/>
    <property type="project" value="UniProtKB-KW"/>
</dbReference>
<protein>
    <recommendedName>
        <fullName evidence="5">Zn(2)-C6 fungal-type domain-containing protein</fullName>
    </recommendedName>
</protein>
<dbReference type="EMBL" id="MLKD01000003">
    <property type="protein sequence ID" value="OQE28287.1"/>
    <property type="molecule type" value="Genomic_DNA"/>
</dbReference>
<evidence type="ECO:0000256" key="3">
    <source>
        <dbReference type="ARBA" id="ARBA00023163"/>
    </source>
</evidence>
<proteinExistence type="predicted"/>
<dbReference type="CDD" id="cd00067">
    <property type="entry name" value="GAL4"/>
    <property type="match status" value="1"/>
</dbReference>
<keyword evidence="3" id="KW-0804">Transcription</keyword>
<dbReference type="PROSITE" id="PS50048">
    <property type="entry name" value="ZN2_CY6_FUNGAL_2"/>
    <property type="match status" value="1"/>
</dbReference>
<comment type="caution">
    <text evidence="6">The sequence shown here is derived from an EMBL/GenBank/DDBJ whole genome shotgun (WGS) entry which is preliminary data.</text>
</comment>
<dbReference type="InterPro" id="IPR021858">
    <property type="entry name" value="Fun_TF"/>
</dbReference>
<evidence type="ECO:0000256" key="4">
    <source>
        <dbReference type="ARBA" id="ARBA00023242"/>
    </source>
</evidence>
<evidence type="ECO:0000259" key="5">
    <source>
        <dbReference type="PROSITE" id="PS50048"/>
    </source>
</evidence>
<dbReference type="GO" id="GO:0000981">
    <property type="term" value="F:DNA-binding transcription factor activity, RNA polymerase II-specific"/>
    <property type="evidence" value="ECO:0007669"/>
    <property type="project" value="InterPro"/>
</dbReference>
<dbReference type="AlphaFoldDB" id="A0A1V6TPI7"/>
<dbReference type="InterPro" id="IPR053178">
    <property type="entry name" value="Osmoadaptation_assoc"/>
</dbReference>
<keyword evidence="4" id="KW-0539">Nucleus</keyword>
<dbReference type="Gene3D" id="4.10.240.10">
    <property type="entry name" value="Zn(2)-C6 fungal-type DNA-binding domain"/>
    <property type="match status" value="1"/>
</dbReference>
<dbReference type="Pfam" id="PF00172">
    <property type="entry name" value="Zn_clus"/>
    <property type="match status" value="1"/>
</dbReference>
<dbReference type="SMART" id="SM00066">
    <property type="entry name" value="GAL4"/>
    <property type="match status" value="1"/>
</dbReference>
<feature type="domain" description="Zn(2)-C6 fungal-type" evidence="5">
    <location>
        <begin position="10"/>
        <end position="38"/>
    </location>
</feature>
<dbReference type="PANTHER" id="PTHR38111:SF11">
    <property type="entry name" value="TRANSCRIPTION FACTOR DOMAIN-CONTAINING PROTEIN-RELATED"/>
    <property type="match status" value="1"/>
</dbReference>
<dbReference type="InterPro" id="IPR036864">
    <property type="entry name" value="Zn2-C6_fun-type_DNA-bd_sf"/>
</dbReference>
<dbReference type="GO" id="GO:0008270">
    <property type="term" value="F:zinc ion binding"/>
    <property type="evidence" value="ECO:0007669"/>
    <property type="project" value="InterPro"/>
</dbReference>
<dbReference type="Proteomes" id="UP000191285">
    <property type="component" value="Unassembled WGS sequence"/>
</dbReference>
<dbReference type="InterPro" id="IPR001138">
    <property type="entry name" value="Zn2Cys6_DnaBD"/>
</dbReference>
<evidence type="ECO:0000313" key="6">
    <source>
        <dbReference type="EMBL" id="OQE28287.1"/>
    </source>
</evidence>
<dbReference type="PANTHER" id="PTHR38111">
    <property type="entry name" value="ZN(2)-C6 FUNGAL-TYPE DOMAIN-CONTAINING PROTEIN-RELATED"/>
    <property type="match status" value="1"/>
</dbReference>
<keyword evidence="1" id="KW-0805">Transcription regulation</keyword>
<sequence length="554" mass="62322">MVGVPGRSGGCATCRRRKRGCDKKTPFCGQCVQAGLVCEGYDRKPLVWINSTDGQSRLYNKTSSPPRTSGASTPSITLHDSLARSTREDRYVGLFLAAFLPNGRLFSRDASQISSAGWLRYHDGLCRAEKTLRFITLAHSLSMLATRDNDSHMKVKGFQAHRMALQEMRTALQDPQRATGDGILAAVRLLRFYEILYGAESEIPNQTNPTPQIEGYYAHTDGEMALFMNRGCHREWSDAGRYLLASGRIVSFILGVCRRKGSPFNEAEWLTTPWNGTNKSALEELTDIMVQIPSFLEELDNIKATPVVQRSPETRDNLLEKMYDVEQELLIWKFSMREDLLIYDYTHSGNPLPKPQVDRDFAILHLSFFYWSCSIVLYTTIHLVTIEADRDNPHASSSSIPFSSEGCPKFLDERNPTLHAHRIVHALPLSYRPFAGGYAALSSSFPLGMALRYLVVAHHFPHECNSGGAQMEFLLHTVSQPFMGAYVAKFLDHLFKVDTSAQSLKEMTGWYGMELRARGWWFKQPVAEEAESLSVSGVNQANDRGSGVTREYMM</sequence>
<dbReference type="SUPFAM" id="SSF57701">
    <property type="entry name" value="Zn2/Cys6 DNA-binding domain"/>
    <property type="match status" value="1"/>
</dbReference>
<keyword evidence="2" id="KW-0238">DNA-binding</keyword>
<dbReference type="STRING" id="303698.A0A1V6TPI7"/>
<reference evidence="7" key="1">
    <citation type="journal article" date="2017" name="Nat. Microbiol.">
        <title>Global analysis of biosynthetic gene clusters reveals vast potential of secondary metabolite production in Penicillium species.</title>
        <authorList>
            <person name="Nielsen J.C."/>
            <person name="Grijseels S."/>
            <person name="Prigent S."/>
            <person name="Ji B."/>
            <person name="Dainat J."/>
            <person name="Nielsen K.F."/>
            <person name="Frisvad J.C."/>
            <person name="Workman M."/>
            <person name="Nielsen J."/>
        </authorList>
    </citation>
    <scope>NUCLEOTIDE SEQUENCE [LARGE SCALE GENOMIC DNA]</scope>
    <source>
        <strain evidence="7">IBT 24891</strain>
    </source>
</reference>
<dbReference type="OrthoDB" id="3525185at2759"/>
<evidence type="ECO:0000256" key="2">
    <source>
        <dbReference type="ARBA" id="ARBA00023125"/>
    </source>
</evidence>